<reference evidence="3" key="2">
    <citation type="submission" date="2018-07" db="EMBL/GenBank/DDBJ databases">
        <authorList>
            <consortium name="NCBI Pathogen Detection Project"/>
        </authorList>
    </citation>
    <scope>NUCLEOTIDE SEQUENCE</scope>
    <source>
        <strain evidence="3">6221-69</strain>
    </source>
</reference>
<dbReference type="InterPro" id="IPR033450">
    <property type="entry name" value="NlpE_C"/>
</dbReference>
<evidence type="ECO:0000256" key="1">
    <source>
        <dbReference type="SAM" id="SignalP"/>
    </source>
</evidence>
<evidence type="ECO:0000313" key="3">
    <source>
        <dbReference type="EMBL" id="HAE8352070.1"/>
    </source>
</evidence>
<dbReference type="Gene3D" id="2.40.128.300">
    <property type="match status" value="1"/>
</dbReference>
<keyword evidence="1" id="KW-0732">Signal</keyword>
<dbReference type="InterPro" id="IPR007298">
    <property type="entry name" value="Cu-R_lipoprotein_NlpE"/>
</dbReference>
<feature type="domain" description="NlpE C-terminal OB" evidence="2">
    <location>
        <begin position="144"/>
        <end position="231"/>
    </location>
</feature>
<evidence type="ECO:0000259" key="2">
    <source>
        <dbReference type="Pfam" id="PF17185"/>
    </source>
</evidence>
<name>A0A737NWY2_SALHO</name>
<dbReference type="InterPro" id="IPR038139">
    <property type="entry name" value="NlpE_C_sf"/>
</dbReference>
<keyword evidence="3" id="KW-0449">Lipoprotein</keyword>
<dbReference type="Gene3D" id="2.40.50.540">
    <property type="match status" value="1"/>
</dbReference>
<dbReference type="InterPro" id="IPR043176">
    <property type="entry name" value="NlpE_N_sf"/>
</dbReference>
<sequence length="233" mass="25349">MVRTAILSVAAACTLFALIGCNNRTEVDALQPAQAAELKPMQQSWRGVLPCTDCEGIETSLFLEKDGTWVMNERYQGVREEPSSFASYGTWARTADKLVLTDSNSEKSYYRAKGDALEMLDREGNPVASPLNYTLEPVTASLPVTPMPLRGMYVYMADAATFTDCATGKRLPVASNVQLERGYLAAKGEAEKPVLLTVEGHFVFAANPDTGEPVKMLIADKNAKFAPGKDCTH</sequence>
<dbReference type="Pfam" id="PF17185">
    <property type="entry name" value="NlpE_C"/>
    <property type="match status" value="1"/>
</dbReference>
<reference evidence="3" key="1">
    <citation type="journal article" date="2018" name="Genome Biol.">
        <title>SKESA: strategic k-mer extension for scrupulous assemblies.</title>
        <authorList>
            <person name="Souvorov A."/>
            <person name="Agarwala R."/>
            <person name="Lipman D.J."/>
        </authorList>
    </citation>
    <scope>NUCLEOTIDE SEQUENCE</scope>
    <source>
        <strain evidence="3">6221-69</strain>
    </source>
</reference>
<dbReference type="NCBIfam" id="NF007814">
    <property type="entry name" value="PRK10523.1"/>
    <property type="match status" value="1"/>
</dbReference>
<dbReference type="AlphaFoldDB" id="A0A737NWY2"/>
<proteinExistence type="predicted"/>
<dbReference type="PROSITE" id="PS51257">
    <property type="entry name" value="PROKAR_LIPOPROTEIN"/>
    <property type="match status" value="1"/>
</dbReference>
<protein>
    <submittedName>
        <fullName evidence="3">Envelope stress response activation lipoprotein NlpE</fullName>
    </submittedName>
</protein>
<dbReference type="EMBL" id="DAATFQ010000015">
    <property type="protein sequence ID" value="HAE8352070.1"/>
    <property type="molecule type" value="Genomic_DNA"/>
</dbReference>
<organism evidence="3">
    <name type="scientific">Salmonella enterica subsp. houtenae serovar 44:z4,z24:-</name>
    <dbReference type="NCBI Taxonomy" id="1967610"/>
    <lineage>
        <taxon>Bacteria</taxon>
        <taxon>Pseudomonadati</taxon>
        <taxon>Pseudomonadota</taxon>
        <taxon>Gammaproteobacteria</taxon>
        <taxon>Enterobacterales</taxon>
        <taxon>Enterobacteriaceae</taxon>
        <taxon>Salmonella</taxon>
    </lineage>
</organism>
<dbReference type="Pfam" id="PF04170">
    <property type="entry name" value="NlpE"/>
    <property type="match status" value="1"/>
</dbReference>
<gene>
    <name evidence="3" type="primary">nlpE</name>
    <name evidence="3" type="synonym">cutF</name>
    <name evidence="3" type="ORF">GND53_002853</name>
</gene>
<accession>A0A737NWY2</accession>
<feature type="signal peptide" evidence="1">
    <location>
        <begin position="1"/>
        <end position="19"/>
    </location>
</feature>
<feature type="chain" id="PRO_5028480858" evidence="1">
    <location>
        <begin position="20"/>
        <end position="233"/>
    </location>
</feature>
<comment type="caution">
    <text evidence="3">The sequence shown here is derived from an EMBL/GenBank/DDBJ whole genome shotgun (WGS) entry which is preliminary data.</text>
</comment>